<dbReference type="PRINTS" id="PR00018">
    <property type="entry name" value="KRINGLE"/>
</dbReference>
<evidence type="ECO:0000256" key="21">
    <source>
        <dbReference type="PIRSR" id="PIRSR000615-3"/>
    </source>
</evidence>
<dbReference type="InterPro" id="IPR000719">
    <property type="entry name" value="Prot_kinase_dom"/>
</dbReference>
<dbReference type="Pfam" id="PF00051">
    <property type="entry name" value="Kringle"/>
    <property type="match status" value="1"/>
</dbReference>
<evidence type="ECO:0000259" key="25">
    <source>
        <dbReference type="PROSITE" id="PS50011"/>
    </source>
</evidence>
<dbReference type="InterPro" id="IPR050122">
    <property type="entry name" value="RTK"/>
</dbReference>
<dbReference type="InterPro" id="IPR007110">
    <property type="entry name" value="Ig-like_dom"/>
</dbReference>
<evidence type="ECO:0000259" key="28">
    <source>
        <dbReference type="PROSITE" id="PS50835"/>
    </source>
</evidence>
<dbReference type="InterPro" id="IPR036179">
    <property type="entry name" value="Ig-like_dom_sf"/>
</dbReference>
<keyword evidence="16" id="KW-1015">Disulfide bond</keyword>
<dbReference type="GO" id="GO:0004714">
    <property type="term" value="F:transmembrane receptor protein tyrosine kinase activity"/>
    <property type="evidence" value="ECO:0007669"/>
    <property type="project" value="UniProtKB-EC"/>
</dbReference>
<dbReference type="PROSITE" id="PS50011">
    <property type="entry name" value="PROTEIN_KINASE_DOM"/>
    <property type="match status" value="1"/>
</dbReference>
<dbReference type="InterPro" id="IPR038178">
    <property type="entry name" value="Kringle_sf"/>
</dbReference>
<feature type="active site" description="Proton acceptor" evidence="19">
    <location>
        <position position="770"/>
    </location>
</feature>
<feature type="domain" description="Kringle" evidence="27">
    <location>
        <begin position="394"/>
        <end position="473"/>
    </location>
</feature>
<evidence type="ECO:0000256" key="22">
    <source>
        <dbReference type="PROSITE-ProRule" id="PRU00121"/>
    </source>
</evidence>
<evidence type="ECO:0000256" key="24">
    <source>
        <dbReference type="SAM" id="SignalP"/>
    </source>
</evidence>
<feature type="chain" id="PRO_5012067364" description="receptor protein-tyrosine kinase" evidence="24">
    <location>
        <begin position="28"/>
        <end position="919"/>
    </location>
</feature>
<organism evidence="29 30">
    <name type="scientific">Biomphalaria glabrata</name>
    <name type="common">Bloodfluke planorb</name>
    <name type="synonym">Freshwater snail</name>
    <dbReference type="NCBI Taxonomy" id="6526"/>
    <lineage>
        <taxon>Eukaryota</taxon>
        <taxon>Metazoa</taxon>
        <taxon>Spiralia</taxon>
        <taxon>Lophotrochozoa</taxon>
        <taxon>Mollusca</taxon>
        <taxon>Gastropoda</taxon>
        <taxon>Heterobranchia</taxon>
        <taxon>Euthyneura</taxon>
        <taxon>Panpulmonata</taxon>
        <taxon>Hygrophila</taxon>
        <taxon>Lymnaeoidea</taxon>
        <taxon>Planorbidae</taxon>
        <taxon>Biomphalaria</taxon>
    </lineage>
</organism>
<dbReference type="Proteomes" id="UP000076420">
    <property type="component" value="Unassembled WGS sequence"/>
</dbReference>
<keyword evidence="8 23" id="KW-0812">Transmembrane</keyword>
<feature type="domain" description="FZ" evidence="26">
    <location>
        <begin position="250"/>
        <end position="381"/>
    </location>
</feature>
<dbReference type="InterPro" id="IPR011009">
    <property type="entry name" value="Kinase-like_dom_sf"/>
</dbReference>
<dbReference type="VEuPathDB" id="VectorBase:BGLB018203"/>
<dbReference type="EnsemblMetazoa" id="BGLB018203-RA">
    <property type="protein sequence ID" value="BGLB018203-PA"/>
    <property type="gene ID" value="BGLB018203"/>
</dbReference>
<dbReference type="InterPro" id="IPR020635">
    <property type="entry name" value="Tyr_kinase_cat_dom"/>
</dbReference>
<dbReference type="InterPro" id="IPR013783">
    <property type="entry name" value="Ig-like_fold"/>
</dbReference>
<keyword evidence="4" id="KW-1003">Cell membrane</keyword>
<evidence type="ECO:0000256" key="17">
    <source>
        <dbReference type="ARBA" id="ARBA00023170"/>
    </source>
</evidence>
<evidence type="ECO:0000256" key="7">
    <source>
        <dbReference type="ARBA" id="ARBA00022679"/>
    </source>
</evidence>
<dbReference type="InterPro" id="IPR036790">
    <property type="entry name" value="Frizzled_dom_sf"/>
</dbReference>
<evidence type="ECO:0000256" key="13">
    <source>
        <dbReference type="ARBA" id="ARBA00022989"/>
    </source>
</evidence>
<evidence type="ECO:0000256" key="3">
    <source>
        <dbReference type="ARBA" id="ARBA00022473"/>
    </source>
</evidence>
<keyword evidence="14 23" id="KW-0472">Membrane</keyword>
<keyword evidence="7" id="KW-0808">Transferase</keyword>
<dbReference type="InterPro" id="IPR000001">
    <property type="entry name" value="Kringle"/>
</dbReference>
<evidence type="ECO:0000256" key="12">
    <source>
        <dbReference type="ARBA" id="ARBA00022840"/>
    </source>
</evidence>
<dbReference type="RefSeq" id="XP_013073507.2">
    <property type="nucleotide sequence ID" value="XM_013218053.2"/>
</dbReference>
<dbReference type="Gene3D" id="3.30.200.20">
    <property type="entry name" value="Phosphorylase Kinase, domain 1"/>
    <property type="match status" value="2"/>
</dbReference>
<proteinExistence type="predicted"/>
<dbReference type="GO" id="GO:0043235">
    <property type="term" value="C:receptor complex"/>
    <property type="evidence" value="ECO:0007669"/>
    <property type="project" value="TreeGrafter"/>
</dbReference>
<dbReference type="SMART" id="SM00219">
    <property type="entry name" value="TyrKc"/>
    <property type="match status" value="1"/>
</dbReference>
<evidence type="ECO:0000313" key="29">
    <source>
        <dbReference type="EnsemblMetazoa" id="BGLB018203-PA"/>
    </source>
</evidence>
<accession>A0A2C9KEE7</accession>
<evidence type="ECO:0000256" key="6">
    <source>
        <dbReference type="ARBA" id="ARBA00022572"/>
    </source>
</evidence>
<evidence type="ECO:0000256" key="15">
    <source>
        <dbReference type="ARBA" id="ARBA00023137"/>
    </source>
</evidence>
<evidence type="ECO:0000256" key="10">
    <source>
        <dbReference type="ARBA" id="ARBA00022741"/>
    </source>
</evidence>
<keyword evidence="10 20" id="KW-0547">Nucleotide-binding</keyword>
<dbReference type="GO" id="GO:0017147">
    <property type="term" value="F:Wnt-protein binding"/>
    <property type="evidence" value="ECO:0007669"/>
    <property type="project" value="TreeGrafter"/>
</dbReference>
<dbReference type="Gene3D" id="1.10.2000.10">
    <property type="entry name" value="Frizzled cysteine-rich domain"/>
    <property type="match status" value="1"/>
</dbReference>
<dbReference type="InterPro" id="IPR020067">
    <property type="entry name" value="Frizzled_dom"/>
</dbReference>
<keyword evidence="17" id="KW-0675">Receptor</keyword>
<keyword evidence="15" id="KW-0829">Tyrosine-protein kinase</keyword>
<keyword evidence="12 20" id="KW-0067">ATP-binding</keyword>
<dbReference type="SMART" id="SM00130">
    <property type="entry name" value="KR"/>
    <property type="match status" value="1"/>
</dbReference>
<evidence type="ECO:0000256" key="1">
    <source>
        <dbReference type="ARBA" id="ARBA00004251"/>
    </source>
</evidence>
<dbReference type="GO" id="GO:0005886">
    <property type="term" value="C:plasma membrane"/>
    <property type="evidence" value="ECO:0007669"/>
    <property type="project" value="UniProtKB-SubCell"/>
</dbReference>
<keyword evidence="3" id="KW-0217">Developmental protein</keyword>
<evidence type="ECO:0000256" key="14">
    <source>
        <dbReference type="ARBA" id="ARBA00023136"/>
    </source>
</evidence>
<dbReference type="SUPFAM" id="SSF57440">
    <property type="entry name" value="Kringle-like"/>
    <property type="match status" value="1"/>
</dbReference>
<dbReference type="VEuPathDB" id="VectorBase:BGLAX_048581"/>
<evidence type="ECO:0000256" key="9">
    <source>
        <dbReference type="ARBA" id="ARBA00022729"/>
    </source>
</evidence>
<keyword evidence="13 23" id="KW-1133">Transmembrane helix</keyword>
<evidence type="ECO:0000256" key="20">
    <source>
        <dbReference type="PIRSR" id="PIRSR000615-2"/>
    </source>
</evidence>
<dbReference type="GO" id="GO:0046872">
    <property type="term" value="F:metal ion binding"/>
    <property type="evidence" value="ECO:0007669"/>
    <property type="project" value="UniProtKB-KW"/>
</dbReference>
<evidence type="ECO:0000256" key="19">
    <source>
        <dbReference type="PIRSR" id="PIRSR000615-1"/>
    </source>
</evidence>
<keyword evidence="11" id="KW-0418">Kinase</keyword>
<keyword evidence="9 24" id="KW-0732">Signal</keyword>
<feature type="transmembrane region" description="Helical" evidence="23">
    <location>
        <begin position="487"/>
        <end position="511"/>
    </location>
</feature>
<evidence type="ECO:0000259" key="26">
    <source>
        <dbReference type="PROSITE" id="PS50038"/>
    </source>
</evidence>
<dbReference type="Gene3D" id="2.60.40.10">
    <property type="entry name" value="Immunoglobulins"/>
    <property type="match status" value="1"/>
</dbReference>
<sequence>MLQSLRWNVCDIITPLLWLMATLGVHCQNGITSTTDSTGQLLLDTTVMADQRKSFFCPQDFEKPIKWFHQIDDGVNSTNLPRLPHNPPERDRSFSQMLPGPSKNFQLIGHRLSFSNVSVRDRGWYYCKDKTGRRSNKFYLFVQKPVDITDPTNISLPIEPGTVSLLCEAAGLPRPFIQWLVNGQPLPPSKFVTINKNIAAVNSTLYNVSKDKPAVYTCKAWNILDKEKEPRIALKTYTFYVAKDQGETTRTQRECLPYQGHACGEFLRGKTVLQDGNWEEHEQYLLNVTREMEEDGVNMFCLHPALRLLCNQMFPNCTDNTTEPWSVCQESCLAVTTLFCFKEFAKLEELRHEKITRGLMSLPDCLTLPSKWNSSQQCIDSDHHNRSEEKVRGDCYVDNGRWYNGTVNVTISGRPCQRWEDNSPQNHQRSPLLFPELWNSENYCRNPGGEETQPWCYTTDKFFRWEKCLIQLCPVPEDNVPNEWNEFYLIILLPILAVFLCILIISLAMFLKWKHQKYRAAAQDDFDVDVANLPVNMAYHQMKSNRLNPKLETLEFPRNDIVFIEDIGQGAFGRVFKARIICSNGNSHITGGKLSGSKHSLSCGKNCKHSRNPFSSKGDLRHLEIHSAYNCSDTKLLGEHLLCDSSTKSGEGQIIAIKMLKEDASDTIQADFEKEASLMVEFDHPNIVRLLGVCTVGKPMCLLFEYMSKGDLNEFLRLCSPDQCLRRSDASSVPSMDDLSSIDMVDQLHMARQIANGMVYISERGYVHRDLATRNCLVGNGLTVKISDFGLACSIHSMDYYHGSDKDAIPIRWMPPEAILYNKFSSQSDVWSFGVLLWEIFSFALQPYYGMTHEEVINYLRSGHTLQPTENVTSVVSELMKSCWHKKPNSRPTFTSLHKSLSVLLEEATKQRAKNSFNI</sequence>
<evidence type="ECO:0000256" key="4">
    <source>
        <dbReference type="ARBA" id="ARBA00022475"/>
    </source>
</evidence>
<feature type="signal peptide" evidence="24">
    <location>
        <begin position="1"/>
        <end position="27"/>
    </location>
</feature>
<dbReference type="OrthoDB" id="2431000at2759"/>
<dbReference type="InterPro" id="IPR001245">
    <property type="entry name" value="Ser-Thr/Tyr_kinase_cat_dom"/>
</dbReference>
<dbReference type="PROSITE" id="PS00021">
    <property type="entry name" value="KRINGLE_1"/>
    <property type="match status" value="1"/>
</dbReference>
<keyword evidence="21" id="KW-0460">Magnesium</keyword>
<dbReference type="PROSITE" id="PS00109">
    <property type="entry name" value="PROTEIN_KINASE_TYR"/>
    <property type="match status" value="1"/>
</dbReference>
<evidence type="ECO:0000256" key="2">
    <source>
        <dbReference type="ARBA" id="ARBA00011902"/>
    </source>
</evidence>
<evidence type="ECO:0000313" key="30">
    <source>
        <dbReference type="Proteomes" id="UP000076420"/>
    </source>
</evidence>
<dbReference type="InterPro" id="IPR013098">
    <property type="entry name" value="Ig_I-set"/>
</dbReference>
<feature type="binding site" evidence="21">
    <location>
        <position position="788"/>
    </location>
    <ligand>
        <name>Mg(2+)</name>
        <dbReference type="ChEBI" id="CHEBI:18420"/>
    </ligand>
</feature>
<dbReference type="PROSITE" id="PS50070">
    <property type="entry name" value="KRINGLE_2"/>
    <property type="match status" value="1"/>
</dbReference>
<dbReference type="SUPFAM" id="SSF56112">
    <property type="entry name" value="Protein kinase-like (PK-like)"/>
    <property type="match status" value="1"/>
</dbReference>
<dbReference type="Gene3D" id="2.40.20.10">
    <property type="entry name" value="Plasminogen Kringle 4"/>
    <property type="match status" value="1"/>
</dbReference>
<dbReference type="InterPro" id="IPR018056">
    <property type="entry name" value="Kringle_CS"/>
</dbReference>
<feature type="binding site" evidence="20">
    <location>
        <position position="774"/>
    </location>
    <ligand>
        <name>ATP</name>
        <dbReference type="ChEBI" id="CHEBI:30616"/>
    </ligand>
</feature>
<dbReference type="AlphaFoldDB" id="A0A2C9KEE7"/>
<protein>
    <recommendedName>
        <fullName evidence="2">receptor protein-tyrosine kinase</fullName>
        <ecNumber evidence="2">2.7.10.1</ecNumber>
    </recommendedName>
</protein>
<evidence type="ECO:0000259" key="27">
    <source>
        <dbReference type="PROSITE" id="PS50070"/>
    </source>
</evidence>
<dbReference type="SUPFAM" id="SSF48726">
    <property type="entry name" value="Immunoglobulin"/>
    <property type="match status" value="2"/>
</dbReference>
<dbReference type="PIRSF" id="PIRSF000615">
    <property type="entry name" value="TyrPK_CSF1-R"/>
    <property type="match status" value="1"/>
</dbReference>
<dbReference type="CDD" id="cd00108">
    <property type="entry name" value="KR"/>
    <property type="match status" value="1"/>
</dbReference>
<feature type="domain" description="Ig-like" evidence="28">
    <location>
        <begin position="151"/>
        <end position="238"/>
    </location>
</feature>
<gene>
    <name evidence="29" type="primary">106060248</name>
</gene>
<keyword evidence="18" id="KW-0325">Glycoprotein</keyword>
<feature type="binding site" evidence="21">
    <location>
        <position position="775"/>
    </location>
    <ligand>
        <name>Mg(2+)</name>
        <dbReference type="ChEBI" id="CHEBI:18420"/>
    </ligand>
</feature>
<dbReference type="Pfam" id="PF07679">
    <property type="entry name" value="I-set"/>
    <property type="match status" value="1"/>
</dbReference>
<evidence type="ECO:0000256" key="16">
    <source>
        <dbReference type="ARBA" id="ARBA00023157"/>
    </source>
</evidence>
<dbReference type="Gene3D" id="1.10.510.10">
    <property type="entry name" value="Transferase(Phosphotransferase) domain 1"/>
    <property type="match status" value="1"/>
</dbReference>
<evidence type="ECO:0000256" key="18">
    <source>
        <dbReference type="ARBA" id="ARBA00023180"/>
    </source>
</evidence>
<dbReference type="FunFam" id="1.10.510.10:FF:000554">
    <property type="entry name" value="Predicted protein"/>
    <property type="match status" value="1"/>
</dbReference>
<dbReference type="EC" id="2.7.10.1" evidence="2"/>
<comment type="subcellular location">
    <subcellularLocation>
        <location evidence="1">Cell membrane</location>
        <topology evidence="1">Single-pass type I membrane protein</topology>
    </subcellularLocation>
</comment>
<dbReference type="STRING" id="6526.A0A2C9KEE7"/>
<dbReference type="KEGG" id="bgt:106060248"/>
<evidence type="ECO:0000256" key="23">
    <source>
        <dbReference type="SAM" id="Phobius"/>
    </source>
</evidence>
<dbReference type="PROSITE" id="PS50038">
    <property type="entry name" value="FZ"/>
    <property type="match status" value="1"/>
</dbReference>
<reference evidence="29" key="1">
    <citation type="submission" date="2020-05" db="UniProtKB">
        <authorList>
            <consortium name="EnsemblMetazoa"/>
        </authorList>
    </citation>
    <scope>IDENTIFICATION</scope>
    <source>
        <strain evidence="29">BB02</strain>
    </source>
</reference>
<keyword evidence="21" id="KW-0479">Metal-binding</keyword>
<dbReference type="PANTHER" id="PTHR24416:SF317">
    <property type="entry name" value="MUSCLE, SKELETAL RECEPTOR TYROSINE-PROTEIN KINASE"/>
    <property type="match status" value="1"/>
</dbReference>
<keyword evidence="5" id="KW-0597">Phosphoprotein</keyword>
<feature type="domain" description="Protein kinase" evidence="25">
    <location>
        <begin position="561"/>
        <end position="901"/>
    </location>
</feature>
<keyword evidence="6 22" id="KW-0420">Kringle</keyword>
<dbReference type="GO" id="GO:0005524">
    <property type="term" value="F:ATP binding"/>
    <property type="evidence" value="ECO:0007669"/>
    <property type="project" value="UniProtKB-KW"/>
</dbReference>
<dbReference type="PROSITE" id="PS50835">
    <property type="entry name" value="IG_LIKE"/>
    <property type="match status" value="1"/>
</dbReference>
<evidence type="ECO:0000256" key="8">
    <source>
        <dbReference type="ARBA" id="ARBA00022692"/>
    </source>
</evidence>
<dbReference type="InterPro" id="IPR013806">
    <property type="entry name" value="Kringle-like"/>
</dbReference>
<evidence type="ECO:0000256" key="5">
    <source>
        <dbReference type="ARBA" id="ARBA00022553"/>
    </source>
</evidence>
<dbReference type="GO" id="GO:0007169">
    <property type="term" value="P:cell surface receptor protein tyrosine kinase signaling pathway"/>
    <property type="evidence" value="ECO:0007669"/>
    <property type="project" value="TreeGrafter"/>
</dbReference>
<dbReference type="InterPro" id="IPR008266">
    <property type="entry name" value="Tyr_kinase_AS"/>
</dbReference>
<dbReference type="PANTHER" id="PTHR24416">
    <property type="entry name" value="TYROSINE-PROTEIN KINASE RECEPTOR"/>
    <property type="match status" value="1"/>
</dbReference>
<evidence type="ECO:0000256" key="11">
    <source>
        <dbReference type="ARBA" id="ARBA00022777"/>
    </source>
</evidence>
<name>A0A2C9KEE7_BIOGL</name>
<dbReference type="Pfam" id="PF07714">
    <property type="entry name" value="PK_Tyr_Ser-Thr"/>
    <property type="match status" value="1"/>
</dbReference>
<comment type="caution">
    <text evidence="22">Lacks conserved residue(s) required for the propagation of feature annotation.</text>
</comment>
<dbReference type="PRINTS" id="PR00109">
    <property type="entry name" value="TYRKINASE"/>
</dbReference>